<protein>
    <submittedName>
        <fullName evidence="1">Lasso RiPP family leader peptide-containing protein</fullName>
    </submittedName>
</protein>
<proteinExistence type="predicted"/>
<gene>
    <name evidence="1" type="ORF">E1269_19780</name>
</gene>
<dbReference type="AlphaFoldDB" id="A0A4R5D2R1"/>
<sequence>MRTSPNSPHRTFRHGTLSLVVNARLWWKSRRPPSLRGHQKGGTEMAYEPPVVEEVGSVRELTLAHGGQGSADQILWFTWGNDRPPGGGLS</sequence>
<dbReference type="NCBIfam" id="NF033521">
    <property type="entry name" value="lasso_leader_L3"/>
    <property type="match status" value="1"/>
</dbReference>
<comment type="caution">
    <text evidence="1">The sequence shown here is derived from an EMBL/GenBank/DDBJ whole genome shotgun (WGS) entry which is preliminary data.</text>
</comment>
<keyword evidence="2" id="KW-1185">Reference proteome</keyword>
<dbReference type="InParanoid" id="A0A4R5D2R1"/>
<accession>A0A4R5D2R1</accession>
<organism evidence="1 2">
    <name type="scientific">Jiangella asiatica</name>
    <dbReference type="NCBI Taxonomy" id="2530372"/>
    <lineage>
        <taxon>Bacteria</taxon>
        <taxon>Bacillati</taxon>
        <taxon>Actinomycetota</taxon>
        <taxon>Actinomycetes</taxon>
        <taxon>Jiangellales</taxon>
        <taxon>Jiangellaceae</taxon>
        <taxon>Jiangella</taxon>
    </lineage>
</organism>
<dbReference type="EMBL" id="SMKZ01000030">
    <property type="protein sequence ID" value="TDE07476.1"/>
    <property type="molecule type" value="Genomic_DNA"/>
</dbReference>
<evidence type="ECO:0000313" key="2">
    <source>
        <dbReference type="Proteomes" id="UP000294739"/>
    </source>
</evidence>
<evidence type="ECO:0000313" key="1">
    <source>
        <dbReference type="EMBL" id="TDE07476.1"/>
    </source>
</evidence>
<reference evidence="1 2" key="1">
    <citation type="submission" date="2019-03" db="EMBL/GenBank/DDBJ databases">
        <title>Draft genome sequences of novel Actinobacteria.</title>
        <authorList>
            <person name="Sahin N."/>
            <person name="Ay H."/>
            <person name="Saygin H."/>
        </authorList>
    </citation>
    <scope>NUCLEOTIDE SEQUENCE [LARGE SCALE GENOMIC DNA]</scope>
    <source>
        <strain evidence="1 2">5K138</strain>
    </source>
</reference>
<name>A0A4R5D2R1_9ACTN</name>
<dbReference type="Proteomes" id="UP000294739">
    <property type="component" value="Unassembled WGS sequence"/>
</dbReference>
<dbReference type="OrthoDB" id="5149376at2"/>